<dbReference type="PATRIC" id="fig|1036673.3.peg.3420"/>
<dbReference type="Pfam" id="PF18730">
    <property type="entry name" value="HEPN_Cthe2314"/>
    <property type="match status" value="1"/>
</dbReference>
<dbReference type="HOGENOM" id="CLU_1160179_0_0_9"/>
<organism evidence="2 3">
    <name type="scientific">Paenibacillus mucilaginosus (strain KNP414)</name>
    <dbReference type="NCBI Taxonomy" id="1036673"/>
    <lineage>
        <taxon>Bacteria</taxon>
        <taxon>Bacillati</taxon>
        <taxon>Bacillota</taxon>
        <taxon>Bacilli</taxon>
        <taxon>Bacillales</taxon>
        <taxon>Paenibacillaceae</taxon>
        <taxon>Paenibacillus</taxon>
    </lineage>
</organism>
<evidence type="ECO:0000313" key="3">
    <source>
        <dbReference type="Proteomes" id="UP000006620"/>
    </source>
</evidence>
<dbReference type="InterPro" id="IPR041394">
    <property type="entry name" value="HEPN_Cthe2314"/>
</dbReference>
<reference evidence="3" key="1">
    <citation type="submission" date="2011-06" db="EMBL/GenBank/DDBJ databases">
        <title>Complete genome sequence of Paenibacillus mucilaginosus KNP414.</title>
        <authorList>
            <person name="Wang J."/>
            <person name="Hu S."/>
            <person name="Hu X."/>
            <person name="Zhang B."/>
            <person name="Dong D."/>
            <person name="Zhang S."/>
            <person name="Zhao K."/>
            <person name="Wu D."/>
        </authorList>
    </citation>
    <scope>NUCLEOTIDE SEQUENCE [LARGE SCALE GENOMIC DNA]</scope>
    <source>
        <strain evidence="3">KNP414</strain>
    </source>
</reference>
<sequence length="251" mass="29854">MLRALFGEPPRQETGELQKANQAIREYLERLATVPSPKQSPRERKFIIWCQSFLRAIDELEQSQYAAAQYGRRVSSPYIDQMAADEHMNYHRHVYFYKNAIIRLFAILDKLGYFMNERFELRTERIKTRFSYFTVLRNMHENGLYRDLEEMLYELKMKHKEPMTRLRNQRNTEIHTINADLLDDLMEAEQAQFGDRTRLETEDIEGNMKDLDEGCLMTFRAVATAFRYLVHPPAAEEQKAREQAREKGKQS</sequence>
<dbReference type="RefSeq" id="WP_013917426.1">
    <property type="nucleotide sequence ID" value="NC_015690.1"/>
</dbReference>
<protein>
    <recommendedName>
        <fullName evidence="1">Cthe-2314-like HEPN domain-containing protein</fullName>
    </recommendedName>
</protein>
<proteinExistence type="predicted"/>
<accession>F8FHG1</accession>
<evidence type="ECO:0000313" key="2">
    <source>
        <dbReference type="EMBL" id="AEI42269.1"/>
    </source>
</evidence>
<dbReference type="KEGG" id="pms:KNP414_03730"/>
<reference evidence="2 3" key="2">
    <citation type="journal article" date="2013" name="Genome Announc.">
        <title>Genome Sequence of Growth-Improving Paenibacillus mucilaginosus Strain KNP414.</title>
        <authorList>
            <person name="Lu J.J."/>
            <person name="Wang J.F."/>
            <person name="Hu X.F."/>
        </authorList>
    </citation>
    <scope>NUCLEOTIDE SEQUENCE [LARGE SCALE GENOMIC DNA]</scope>
    <source>
        <strain evidence="2 3">KNP414</strain>
    </source>
</reference>
<feature type="domain" description="Cthe-2314-like HEPN" evidence="1">
    <location>
        <begin position="49"/>
        <end position="229"/>
    </location>
</feature>
<evidence type="ECO:0000259" key="1">
    <source>
        <dbReference type="Pfam" id="PF18730"/>
    </source>
</evidence>
<dbReference type="EMBL" id="CP002869">
    <property type="protein sequence ID" value="AEI42269.1"/>
    <property type="molecule type" value="Genomic_DNA"/>
</dbReference>
<gene>
    <name evidence="2" type="ordered locus">KNP414_03730</name>
</gene>
<name>F8FHG1_PAEMK</name>
<dbReference type="AlphaFoldDB" id="F8FHG1"/>
<dbReference type="Proteomes" id="UP000006620">
    <property type="component" value="Chromosome"/>
</dbReference>